<dbReference type="InterPro" id="IPR011324">
    <property type="entry name" value="Cytotoxic_necrot_fac-like_cat"/>
</dbReference>
<comment type="catalytic activity">
    <reaction evidence="10">
        <text>adenosine + phosphate = alpha-D-ribose 1-phosphate + adenine</text>
        <dbReference type="Rhea" id="RHEA:27642"/>
        <dbReference type="ChEBI" id="CHEBI:16335"/>
        <dbReference type="ChEBI" id="CHEBI:16708"/>
        <dbReference type="ChEBI" id="CHEBI:43474"/>
        <dbReference type="ChEBI" id="CHEBI:57720"/>
        <dbReference type="EC" id="2.4.2.1"/>
    </reaction>
    <physiologicalReaction direction="left-to-right" evidence="10">
        <dbReference type="Rhea" id="RHEA:27643"/>
    </physiologicalReaction>
</comment>
<evidence type="ECO:0000256" key="1">
    <source>
        <dbReference type="ARBA" id="ARBA00000553"/>
    </source>
</evidence>
<comment type="catalytic activity">
    <reaction evidence="11">
        <text>S-methyl-5'-thioadenosine + phosphate = 5-(methylsulfanyl)-alpha-D-ribose 1-phosphate + adenine</text>
        <dbReference type="Rhea" id="RHEA:11852"/>
        <dbReference type="ChEBI" id="CHEBI:16708"/>
        <dbReference type="ChEBI" id="CHEBI:17509"/>
        <dbReference type="ChEBI" id="CHEBI:43474"/>
        <dbReference type="ChEBI" id="CHEBI:58533"/>
        <dbReference type="EC" id="2.4.2.28"/>
    </reaction>
    <physiologicalReaction direction="left-to-right" evidence="11">
        <dbReference type="Rhea" id="RHEA:11853"/>
    </physiologicalReaction>
</comment>
<dbReference type="OrthoDB" id="4279at2"/>
<evidence type="ECO:0000256" key="11">
    <source>
        <dbReference type="ARBA" id="ARBA00049893"/>
    </source>
</evidence>
<dbReference type="GO" id="GO:0017061">
    <property type="term" value="F:S-methyl-5-thioadenosine phosphorylase activity"/>
    <property type="evidence" value="ECO:0007669"/>
    <property type="project" value="UniProtKB-EC"/>
</dbReference>
<comment type="catalytic activity">
    <reaction evidence="1">
        <text>inosine + phosphate = alpha-D-ribose 1-phosphate + hypoxanthine</text>
        <dbReference type="Rhea" id="RHEA:27646"/>
        <dbReference type="ChEBI" id="CHEBI:17368"/>
        <dbReference type="ChEBI" id="CHEBI:17596"/>
        <dbReference type="ChEBI" id="CHEBI:43474"/>
        <dbReference type="ChEBI" id="CHEBI:57720"/>
        <dbReference type="EC" id="2.4.2.1"/>
    </reaction>
    <physiologicalReaction direction="left-to-right" evidence="1">
        <dbReference type="Rhea" id="RHEA:27647"/>
    </physiologicalReaction>
</comment>
<protein>
    <recommendedName>
        <fullName evidence="12">Purine nucleoside phosphorylase</fullName>
    </recommendedName>
</protein>
<sequence>MEPFILKNEQFFLIDGWNKDSLVAGFTTKNGGMSREAFSSLNIGFHVQDESKSVCQNRELIGDLLHFPIQNWVGAEQTHGIKIAKVNRDERGIGATVYEDSFKDTDGFFTKESGVLLTLCYADCVPLYFYAPKQHAIGVAHAGWKGTVHGIGKEMVNVFQGEQVSPDDIFVVIGPSICENCYIVDDRVIELVHKILEDVEEKPYNLINGNQYYLNLKELNRLILIKAGIPEENIQVTNFCTSCHSDQFFSHRRDKGNTGRMMSFIGWKED</sequence>
<name>A0A3S0KPS6_9BACI</name>
<gene>
    <name evidence="13" type="primary">pgeF</name>
    <name evidence="13" type="ORF">EKG37_02425</name>
</gene>
<dbReference type="InterPro" id="IPR038371">
    <property type="entry name" value="Cu_polyphenol_OxRdtase_sf"/>
</dbReference>
<dbReference type="PANTHER" id="PTHR30616:SF2">
    <property type="entry name" value="PURINE NUCLEOSIDE PHOSPHORYLASE LACC1"/>
    <property type="match status" value="1"/>
</dbReference>
<evidence type="ECO:0000256" key="12">
    <source>
        <dbReference type="RuleBase" id="RU361274"/>
    </source>
</evidence>
<evidence type="ECO:0000256" key="2">
    <source>
        <dbReference type="ARBA" id="ARBA00001947"/>
    </source>
</evidence>
<evidence type="ECO:0000256" key="8">
    <source>
        <dbReference type="ARBA" id="ARBA00022833"/>
    </source>
</evidence>
<dbReference type="Pfam" id="PF02578">
    <property type="entry name" value="Cu-oxidase_4"/>
    <property type="match status" value="1"/>
</dbReference>
<dbReference type="GO" id="GO:0005507">
    <property type="term" value="F:copper ion binding"/>
    <property type="evidence" value="ECO:0007669"/>
    <property type="project" value="TreeGrafter"/>
</dbReference>
<dbReference type="RefSeq" id="WP_126405806.1">
    <property type="nucleotide sequence ID" value="NZ_RXNT01000002.1"/>
</dbReference>
<accession>A0A3S0KPS6</accession>
<dbReference type="NCBIfam" id="TIGR00726">
    <property type="entry name" value="peptidoglycan editing factor PgeF"/>
    <property type="match status" value="1"/>
</dbReference>
<comment type="cofactor">
    <cofactor evidence="2">
        <name>Zn(2+)</name>
        <dbReference type="ChEBI" id="CHEBI:29105"/>
    </cofactor>
</comment>
<evidence type="ECO:0000256" key="9">
    <source>
        <dbReference type="ARBA" id="ARBA00047989"/>
    </source>
</evidence>
<keyword evidence="6" id="KW-0479">Metal-binding</keyword>
<keyword evidence="7" id="KW-0378">Hydrolase</keyword>
<comment type="function">
    <text evidence="3">Purine nucleoside enzyme that catalyzes the phosphorolysis of adenosine and inosine nucleosides, yielding D-ribose 1-phosphate and the respective free bases, adenine and hypoxanthine. Also catalyzes the phosphorolysis of S-methyl-5'-thioadenosine into adenine and S-methyl-5-thio-alpha-D-ribose 1-phosphate. Also has adenosine deaminase activity.</text>
</comment>
<organism evidence="13 14">
    <name type="scientific">Bacillus yapensis</name>
    <dbReference type="NCBI Taxonomy" id="2492960"/>
    <lineage>
        <taxon>Bacteria</taxon>
        <taxon>Bacillati</taxon>
        <taxon>Bacillota</taxon>
        <taxon>Bacilli</taxon>
        <taxon>Bacillales</taxon>
        <taxon>Bacillaceae</taxon>
        <taxon>Bacillus</taxon>
    </lineage>
</organism>
<dbReference type="EMBL" id="RXNT01000002">
    <property type="protein sequence ID" value="RTR35505.1"/>
    <property type="molecule type" value="Genomic_DNA"/>
</dbReference>
<keyword evidence="5" id="KW-0808">Transferase</keyword>
<keyword evidence="14" id="KW-1185">Reference proteome</keyword>
<evidence type="ECO:0000313" key="14">
    <source>
        <dbReference type="Proteomes" id="UP000271374"/>
    </source>
</evidence>
<comment type="similarity">
    <text evidence="4 12">Belongs to the purine nucleoside phosphorylase YfiH/LACC1 family.</text>
</comment>
<dbReference type="PANTHER" id="PTHR30616">
    <property type="entry name" value="UNCHARACTERIZED PROTEIN YFIH"/>
    <property type="match status" value="1"/>
</dbReference>
<dbReference type="InterPro" id="IPR003730">
    <property type="entry name" value="Cu_polyphenol_OxRdtase"/>
</dbReference>
<dbReference type="Gene3D" id="3.60.140.10">
    <property type="entry name" value="CNF1/YfiH-like putative cysteine hydrolases"/>
    <property type="match status" value="1"/>
</dbReference>
<dbReference type="GO" id="GO:0016787">
    <property type="term" value="F:hydrolase activity"/>
    <property type="evidence" value="ECO:0007669"/>
    <property type="project" value="UniProtKB-KW"/>
</dbReference>
<evidence type="ECO:0000313" key="13">
    <source>
        <dbReference type="EMBL" id="RTR35505.1"/>
    </source>
</evidence>
<comment type="catalytic activity">
    <reaction evidence="9">
        <text>adenosine + H2O + H(+) = inosine + NH4(+)</text>
        <dbReference type="Rhea" id="RHEA:24408"/>
        <dbReference type="ChEBI" id="CHEBI:15377"/>
        <dbReference type="ChEBI" id="CHEBI:15378"/>
        <dbReference type="ChEBI" id="CHEBI:16335"/>
        <dbReference type="ChEBI" id="CHEBI:17596"/>
        <dbReference type="ChEBI" id="CHEBI:28938"/>
        <dbReference type="EC" id="3.5.4.4"/>
    </reaction>
    <physiologicalReaction direction="left-to-right" evidence="9">
        <dbReference type="Rhea" id="RHEA:24409"/>
    </physiologicalReaction>
</comment>
<evidence type="ECO:0000256" key="7">
    <source>
        <dbReference type="ARBA" id="ARBA00022801"/>
    </source>
</evidence>
<comment type="caution">
    <text evidence="13">The sequence shown here is derived from an EMBL/GenBank/DDBJ whole genome shotgun (WGS) entry which is preliminary data.</text>
</comment>
<evidence type="ECO:0000256" key="4">
    <source>
        <dbReference type="ARBA" id="ARBA00007353"/>
    </source>
</evidence>
<dbReference type="SUPFAM" id="SSF64438">
    <property type="entry name" value="CNF1/YfiH-like putative cysteine hydrolases"/>
    <property type="match status" value="1"/>
</dbReference>
<evidence type="ECO:0000256" key="3">
    <source>
        <dbReference type="ARBA" id="ARBA00003215"/>
    </source>
</evidence>
<evidence type="ECO:0000256" key="6">
    <source>
        <dbReference type="ARBA" id="ARBA00022723"/>
    </source>
</evidence>
<proteinExistence type="inferred from homology"/>
<dbReference type="Proteomes" id="UP000271374">
    <property type="component" value="Unassembled WGS sequence"/>
</dbReference>
<reference evidence="13 14" key="1">
    <citation type="submission" date="2018-12" db="EMBL/GenBank/DDBJ databases">
        <title>Bacillus yapensis draft genome sequence.</title>
        <authorList>
            <person name="Yu L."/>
            <person name="Xu X."/>
            <person name="Tang X."/>
        </authorList>
    </citation>
    <scope>NUCLEOTIDE SEQUENCE [LARGE SCALE GENOMIC DNA]</scope>
    <source>
        <strain evidence="13 14">XXST-01</strain>
    </source>
</reference>
<evidence type="ECO:0000256" key="5">
    <source>
        <dbReference type="ARBA" id="ARBA00022679"/>
    </source>
</evidence>
<evidence type="ECO:0000256" key="10">
    <source>
        <dbReference type="ARBA" id="ARBA00048968"/>
    </source>
</evidence>
<dbReference type="AlphaFoldDB" id="A0A3S0KPS6"/>
<dbReference type="CDD" id="cd16833">
    <property type="entry name" value="YfiH"/>
    <property type="match status" value="1"/>
</dbReference>
<keyword evidence="8" id="KW-0862">Zinc</keyword>